<keyword evidence="4" id="KW-0472">Membrane</keyword>
<evidence type="ECO:0000256" key="1">
    <source>
        <dbReference type="ARBA" id="ARBA00022729"/>
    </source>
</evidence>
<reference evidence="6 7" key="1">
    <citation type="submission" date="2019-03" db="EMBL/GenBank/DDBJ databases">
        <authorList>
            <person name="Gaulin E."/>
            <person name="Dumas B."/>
        </authorList>
    </citation>
    <scope>NUCLEOTIDE SEQUENCE [LARGE SCALE GENOMIC DNA]</scope>
    <source>
        <strain evidence="6">CBS 568.67</strain>
    </source>
</reference>
<dbReference type="InterPro" id="IPR011893">
    <property type="entry name" value="Selenoprotein_Rdx-typ"/>
</dbReference>
<keyword evidence="7" id="KW-1185">Reference proteome</keyword>
<dbReference type="EMBL" id="VJMH01000178">
    <property type="protein sequence ID" value="KAF0718123.1"/>
    <property type="molecule type" value="Genomic_DNA"/>
</dbReference>
<dbReference type="Pfam" id="PF10262">
    <property type="entry name" value="Rdx"/>
    <property type="match status" value="1"/>
</dbReference>
<evidence type="ECO:0000256" key="3">
    <source>
        <dbReference type="SAM" id="MobiDB-lite"/>
    </source>
</evidence>
<dbReference type="OrthoDB" id="60822at2759"/>
<dbReference type="Proteomes" id="UP000332933">
    <property type="component" value="Unassembled WGS sequence"/>
</dbReference>
<keyword evidence="2" id="KW-0676">Redox-active center</keyword>
<evidence type="ECO:0000256" key="2">
    <source>
        <dbReference type="ARBA" id="ARBA00023284"/>
    </source>
</evidence>
<dbReference type="EMBL" id="CAADRA010000178">
    <property type="protein sequence ID" value="VFT79093.1"/>
    <property type="molecule type" value="Genomic_DNA"/>
</dbReference>
<gene>
    <name evidence="6" type="primary">Aste57867_1886</name>
    <name evidence="5" type="ORF">As57867_001884</name>
    <name evidence="6" type="ORF">ASTE57867_1886</name>
</gene>
<dbReference type="GO" id="GO:0005789">
    <property type="term" value="C:endoplasmic reticulum membrane"/>
    <property type="evidence" value="ECO:0007669"/>
    <property type="project" value="TreeGrafter"/>
</dbReference>
<sequence>MSTKKRRGSSKTPSASGAKKSDGHIRIDYDSMAYPALYGQFEAALKRDFPSVDCAGGKYPLPASKQRWVYIIYAIQFFFAIFLMVGEETIKKYEIPVDEYWLEKLRENRYMLIPGVMMLSPIRTMLSNTGAFEVYLNDELIHSTIEKGKTMTVGELKMFLVGKGYEPTSTK</sequence>
<name>A0A485K6D2_9STRA</name>
<organism evidence="6 7">
    <name type="scientific">Aphanomyces stellatus</name>
    <dbReference type="NCBI Taxonomy" id="120398"/>
    <lineage>
        <taxon>Eukaryota</taxon>
        <taxon>Sar</taxon>
        <taxon>Stramenopiles</taxon>
        <taxon>Oomycota</taxon>
        <taxon>Saprolegniomycetes</taxon>
        <taxon>Saprolegniales</taxon>
        <taxon>Verrucalvaceae</taxon>
        <taxon>Aphanomyces</taxon>
    </lineage>
</organism>
<accession>A0A485K6D2</accession>
<evidence type="ECO:0000313" key="7">
    <source>
        <dbReference type="Proteomes" id="UP000332933"/>
    </source>
</evidence>
<feature type="region of interest" description="Disordered" evidence="3">
    <location>
        <begin position="1"/>
        <end position="22"/>
    </location>
</feature>
<keyword evidence="4" id="KW-0812">Transmembrane</keyword>
<dbReference type="PANTHER" id="PTHR13544:SF0">
    <property type="entry name" value="THIOREDOXIN REDUCTASE-LIKE SELENOPROTEIN T"/>
    <property type="match status" value="1"/>
</dbReference>
<evidence type="ECO:0000256" key="4">
    <source>
        <dbReference type="SAM" id="Phobius"/>
    </source>
</evidence>
<protein>
    <submittedName>
        <fullName evidence="6">Aste57867_1886 protein</fullName>
    </submittedName>
</protein>
<keyword evidence="1" id="KW-0732">Signal</keyword>
<dbReference type="AlphaFoldDB" id="A0A485K6D2"/>
<dbReference type="PANTHER" id="PTHR13544">
    <property type="entry name" value="SELENOPROTEIN T"/>
    <property type="match status" value="1"/>
</dbReference>
<dbReference type="Gene3D" id="3.40.30.10">
    <property type="entry name" value="Glutaredoxin"/>
    <property type="match status" value="1"/>
</dbReference>
<evidence type="ECO:0000313" key="5">
    <source>
        <dbReference type="EMBL" id="KAF0718123.1"/>
    </source>
</evidence>
<dbReference type="GO" id="GO:0004791">
    <property type="term" value="F:thioredoxin-disulfide reductase (NADPH) activity"/>
    <property type="evidence" value="ECO:0007669"/>
    <property type="project" value="TreeGrafter"/>
</dbReference>
<proteinExistence type="predicted"/>
<feature type="transmembrane region" description="Helical" evidence="4">
    <location>
        <begin position="68"/>
        <end position="86"/>
    </location>
</feature>
<keyword evidence="4" id="KW-1133">Transmembrane helix</keyword>
<dbReference type="GO" id="GO:0045454">
    <property type="term" value="P:cell redox homeostasis"/>
    <property type="evidence" value="ECO:0007669"/>
    <property type="project" value="TreeGrafter"/>
</dbReference>
<evidence type="ECO:0000313" key="6">
    <source>
        <dbReference type="EMBL" id="VFT79093.1"/>
    </source>
</evidence>
<dbReference type="InterPro" id="IPR019389">
    <property type="entry name" value="Selenoprotein_T"/>
</dbReference>
<reference evidence="5" key="2">
    <citation type="submission" date="2019-06" db="EMBL/GenBank/DDBJ databases">
        <title>Genomics analysis of Aphanomyces spp. identifies a new class of oomycete effector associated with host adaptation.</title>
        <authorList>
            <person name="Gaulin E."/>
        </authorList>
    </citation>
    <scope>NUCLEOTIDE SEQUENCE</scope>
    <source>
        <strain evidence="5">CBS 578.67</strain>
    </source>
</reference>